<dbReference type="Pfam" id="PF05787">
    <property type="entry name" value="PhoX"/>
    <property type="match status" value="1"/>
</dbReference>
<accession>A0ABT5GHU0</accession>
<dbReference type="InterPro" id="IPR008557">
    <property type="entry name" value="PhoX"/>
</dbReference>
<organism evidence="1 2">
    <name type="scientific">Intrasporangium calvum</name>
    <dbReference type="NCBI Taxonomy" id="53358"/>
    <lineage>
        <taxon>Bacteria</taxon>
        <taxon>Bacillati</taxon>
        <taxon>Actinomycetota</taxon>
        <taxon>Actinomycetes</taxon>
        <taxon>Micrococcales</taxon>
        <taxon>Intrasporangiaceae</taxon>
        <taxon>Intrasporangium</taxon>
    </lineage>
</organism>
<proteinExistence type="predicted"/>
<gene>
    <name evidence="1" type="ORF">OO014_08245</name>
</gene>
<dbReference type="SUPFAM" id="SSF101898">
    <property type="entry name" value="NHL repeat"/>
    <property type="match status" value="1"/>
</dbReference>
<evidence type="ECO:0000313" key="1">
    <source>
        <dbReference type="EMBL" id="MDC5697246.1"/>
    </source>
</evidence>
<keyword evidence="2" id="KW-1185">Reference proteome</keyword>
<protein>
    <submittedName>
        <fullName evidence="1">PhoX family phosphatase</fullName>
    </submittedName>
</protein>
<dbReference type="RefSeq" id="WP_272461824.1">
    <property type="nucleotide sequence ID" value="NZ_JAPFQL010000029.1"/>
</dbReference>
<reference evidence="1 2" key="1">
    <citation type="submission" date="2022-11" db="EMBL/GenBank/DDBJ databases">
        <title>Anaerobic phenanthrene biodegradation by a DNRA strain PheN6.</title>
        <authorList>
            <person name="Zhang Z."/>
        </authorList>
    </citation>
    <scope>NUCLEOTIDE SEQUENCE [LARGE SCALE GENOMIC DNA]</scope>
    <source>
        <strain evidence="1 2">PheN6</strain>
    </source>
</reference>
<dbReference type="PANTHER" id="PTHR35399">
    <property type="entry name" value="SLR8030 PROTEIN"/>
    <property type="match status" value="1"/>
</dbReference>
<sequence>MSPKLLPLITGVRHGSRSHMTCEFKCGNACDQPVPNQSANPEMADVITGAIARRSMLKGSAVGAGALVIGGLRPQAAAASPATTGTGQAAGSRVGGNVGTAAFTPVAPNIEDNVVTAAEFRHNVVIRWGDPVEADAPAFDVNRQTPEAQAKQFGYNNDYVGVLPLDGRRALLVTNHEYTDEYLMFPTGTHDAATIKRIALAAHGMAVVAIERGSKPGSWVRSDHRKSRYNRRITAHTEFTVSGPAAGHDLLKTDLDPSGARILGTLNNCAGGTTPWGTVLSGEENFNQYFDASAAPDPALVPAYARYGLRTTQGLSSRAWSEVDERFDLARHPQEPHRFGWVVELDPMDPTSTPVKHTMLGRFKHEGANVTVAANGHVVAYMGDDERGDYIYKFVSRDTYRADSSAASRRHNMALLSAGTLYVARYTGDGSADGIHDGTGVWIPLTSDTESFVPGMSVAEVLVFTRLAADKVGPTKMDRPEDVEPNPVNGRIYAALTNNSRRGTAFAADEANPITESHVRDELGGPLVKKAGNRNGYVLEMTEDGGDHTATTFTWDLFLVCGDPQAPETYFGGYDKTKVSMISCPDNVAFDAVGNLWISTDGAKLGSHDGLFRVPVDGPERGNVQQFLTVPVGAETCGPLITEDQLSVFIAVQHPGETDGASFENQSSTWPHTDGFPRPSIAVAYRG</sequence>
<dbReference type="PANTHER" id="PTHR35399:SF2">
    <property type="entry name" value="DUF839 DOMAIN-CONTAINING PROTEIN"/>
    <property type="match status" value="1"/>
</dbReference>
<dbReference type="Proteomes" id="UP001150259">
    <property type="component" value="Unassembled WGS sequence"/>
</dbReference>
<dbReference type="PROSITE" id="PS51318">
    <property type="entry name" value="TAT"/>
    <property type="match status" value="1"/>
</dbReference>
<dbReference type="InterPro" id="IPR006311">
    <property type="entry name" value="TAT_signal"/>
</dbReference>
<dbReference type="EMBL" id="JAPFQL010000029">
    <property type="protein sequence ID" value="MDC5697246.1"/>
    <property type="molecule type" value="Genomic_DNA"/>
</dbReference>
<name>A0ABT5GHU0_9MICO</name>
<evidence type="ECO:0000313" key="2">
    <source>
        <dbReference type="Proteomes" id="UP001150259"/>
    </source>
</evidence>
<comment type="caution">
    <text evidence="1">The sequence shown here is derived from an EMBL/GenBank/DDBJ whole genome shotgun (WGS) entry which is preliminary data.</text>
</comment>